<organism evidence="4 5">
    <name type="scientific">Edaphobacter modestus</name>
    <dbReference type="NCBI Taxonomy" id="388466"/>
    <lineage>
        <taxon>Bacteria</taxon>
        <taxon>Pseudomonadati</taxon>
        <taxon>Acidobacteriota</taxon>
        <taxon>Terriglobia</taxon>
        <taxon>Terriglobales</taxon>
        <taxon>Acidobacteriaceae</taxon>
        <taxon>Edaphobacter</taxon>
    </lineage>
</organism>
<evidence type="ECO:0000313" key="4">
    <source>
        <dbReference type="EMBL" id="RZU43075.1"/>
    </source>
</evidence>
<dbReference type="SUPFAM" id="SSF52172">
    <property type="entry name" value="CheY-like"/>
    <property type="match status" value="1"/>
</dbReference>
<dbReference type="PANTHER" id="PTHR37299:SF1">
    <property type="entry name" value="STAGE 0 SPORULATION PROTEIN A HOMOLOG"/>
    <property type="match status" value="1"/>
</dbReference>
<dbReference type="GO" id="GO:0000156">
    <property type="term" value="F:phosphorelay response regulator activity"/>
    <property type="evidence" value="ECO:0007669"/>
    <property type="project" value="InterPro"/>
</dbReference>
<evidence type="ECO:0000256" key="1">
    <source>
        <dbReference type="PROSITE-ProRule" id="PRU00169"/>
    </source>
</evidence>
<dbReference type="Pfam" id="PF04397">
    <property type="entry name" value="LytTR"/>
    <property type="match status" value="1"/>
</dbReference>
<dbReference type="SMART" id="SM00448">
    <property type="entry name" value="REC"/>
    <property type="match status" value="1"/>
</dbReference>
<dbReference type="InterPro" id="IPR001789">
    <property type="entry name" value="Sig_transdc_resp-reg_receiver"/>
</dbReference>
<dbReference type="EMBL" id="SHKW01000001">
    <property type="protein sequence ID" value="RZU43075.1"/>
    <property type="molecule type" value="Genomic_DNA"/>
</dbReference>
<dbReference type="InterPro" id="IPR007492">
    <property type="entry name" value="LytTR_DNA-bd_dom"/>
</dbReference>
<comment type="caution">
    <text evidence="4">The sequence shown here is derived from an EMBL/GenBank/DDBJ whole genome shotgun (WGS) entry which is preliminary data.</text>
</comment>
<protein>
    <submittedName>
        <fullName evidence="4">LytTR family two component transcriptional regulator</fullName>
    </submittedName>
</protein>
<dbReference type="RefSeq" id="WP_130421362.1">
    <property type="nucleotide sequence ID" value="NZ_SHKW01000001.1"/>
</dbReference>
<dbReference type="Pfam" id="PF00072">
    <property type="entry name" value="Response_reg"/>
    <property type="match status" value="1"/>
</dbReference>
<feature type="modified residue" description="4-aspartylphosphate" evidence="1">
    <location>
        <position position="55"/>
    </location>
</feature>
<feature type="domain" description="HTH LytTR-type" evidence="3">
    <location>
        <begin position="164"/>
        <end position="258"/>
    </location>
</feature>
<keyword evidence="1" id="KW-0597">Phosphoprotein</keyword>
<dbReference type="OrthoDB" id="9809318at2"/>
<evidence type="ECO:0000313" key="5">
    <source>
        <dbReference type="Proteomes" id="UP000292958"/>
    </source>
</evidence>
<dbReference type="PROSITE" id="PS50110">
    <property type="entry name" value="RESPONSE_REGULATORY"/>
    <property type="match status" value="1"/>
</dbReference>
<dbReference type="Gene3D" id="2.40.50.1020">
    <property type="entry name" value="LytTr DNA-binding domain"/>
    <property type="match status" value="1"/>
</dbReference>
<dbReference type="SMART" id="SM00850">
    <property type="entry name" value="LytTR"/>
    <property type="match status" value="1"/>
</dbReference>
<gene>
    <name evidence="4" type="ORF">BDD14_4693</name>
</gene>
<dbReference type="Proteomes" id="UP000292958">
    <property type="component" value="Unassembled WGS sequence"/>
</dbReference>
<sequence length="258" mass="29124">MRLRALIADDEPLARERLRYLLSLDTDIEIGAECRTGKEVIAALKESPFDVLFLDIQMPGRGGFEIIDQVGAANMPITVFVTAHNKYAIQAFEVNALDYLTKPVEPDRIQNTLVRIRERIMSRTAFNTQHYWMSALAGLEQLLAPQAAYPSRILVPNGGGKESVVNVDEIDWIEAADYYACLHVGQKRYMLRQTIKDLAQTLDPTKFVRIHRCAIVHIGRVSEILREGRTEGSVILASGQRLRMSKAGWQALLAMHHR</sequence>
<dbReference type="PROSITE" id="PS50930">
    <property type="entry name" value="HTH_LYTTR"/>
    <property type="match status" value="1"/>
</dbReference>
<reference evidence="4 5" key="1">
    <citation type="submission" date="2019-02" db="EMBL/GenBank/DDBJ databases">
        <title>Genomic Encyclopedia of Archaeal and Bacterial Type Strains, Phase II (KMG-II): from individual species to whole genera.</title>
        <authorList>
            <person name="Goeker M."/>
        </authorList>
    </citation>
    <scope>NUCLEOTIDE SEQUENCE [LARGE SCALE GENOMIC DNA]</scope>
    <source>
        <strain evidence="4 5">DSM 18101</strain>
    </source>
</reference>
<dbReference type="GO" id="GO:0003677">
    <property type="term" value="F:DNA binding"/>
    <property type="evidence" value="ECO:0007669"/>
    <property type="project" value="InterPro"/>
</dbReference>
<dbReference type="InterPro" id="IPR046947">
    <property type="entry name" value="LytR-like"/>
</dbReference>
<dbReference type="InterPro" id="IPR011006">
    <property type="entry name" value="CheY-like_superfamily"/>
</dbReference>
<keyword evidence="5" id="KW-1185">Reference proteome</keyword>
<dbReference type="Gene3D" id="3.40.50.2300">
    <property type="match status" value="1"/>
</dbReference>
<proteinExistence type="predicted"/>
<dbReference type="AlphaFoldDB" id="A0A4Q7Z0R8"/>
<name>A0A4Q7Z0R8_9BACT</name>
<evidence type="ECO:0000259" key="2">
    <source>
        <dbReference type="PROSITE" id="PS50110"/>
    </source>
</evidence>
<dbReference type="PANTHER" id="PTHR37299">
    <property type="entry name" value="TRANSCRIPTIONAL REGULATOR-RELATED"/>
    <property type="match status" value="1"/>
</dbReference>
<accession>A0A4Q7Z0R8</accession>
<evidence type="ECO:0000259" key="3">
    <source>
        <dbReference type="PROSITE" id="PS50930"/>
    </source>
</evidence>
<feature type="domain" description="Response regulatory" evidence="2">
    <location>
        <begin position="4"/>
        <end position="117"/>
    </location>
</feature>